<evidence type="ECO:0000313" key="2">
    <source>
        <dbReference type="EMBL" id="MBF7957491.1"/>
    </source>
</evidence>
<keyword evidence="3" id="KW-1185">Reference proteome</keyword>
<dbReference type="RefSeq" id="WP_195817760.1">
    <property type="nucleotide sequence ID" value="NZ_JADOBH010000004.1"/>
</dbReference>
<sequence>MKTESITKWIALAELSCADLKINHIDIIIDQAGNDFSLIPTLASFEFSVQWCSLFTTLPEEILLEDAPLLIRIDLSNTLQRQWLNELTAQFAGSGQLLMLCSAWSFNNLSDYLIRCTDVICGSQEGILRFYDTRILPVLFSHILDTEQKKMLLRPAIFWSWLDREGQPCQIPGNGSSLKADDKKPRIELSDPQLEKLMCICDVNLLLRHLIVPAQYVMSQEELFSLCYEGMLAATLAGLLLDDEREDFVKKFILTSEIKQTEIS</sequence>
<evidence type="ECO:0000259" key="1">
    <source>
        <dbReference type="Pfam" id="PF13503"/>
    </source>
</evidence>
<dbReference type="Proteomes" id="UP000600307">
    <property type="component" value="Unassembled WGS sequence"/>
</dbReference>
<reference evidence="2 3" key="1">
    <citation type="submission" date="2020-11" db="EMBL/GenBank/DDBJ databases">
        <title>Taxonomic investigation of Rahnella spp.</title>
        <authorList>
            <person name="Lee S.D."/>
        </authorList>
    </citation>
    <scope>NUCLEOTIDE SEQUENCE [LARGE SCALE GENOMIC DNA]</scope>
    <source>
        <strain evidence="2 3">SAP-10</strain>
    </source>
</reference>
<protein>
    <submittedName>
        <fullName evidence="2">DUF4123 domain-containing protein</fullName>
    </submittedName>
</protein>
<dbReference type="Pfam" id="PF13503">
    <property type="entry name" value="DUF4123"/>
    <property type="match status" value="1"/>
</dbReference>
<dbReference type="InterPro" id="IPR025391">
    <property type="entry name" value="DUF4123"/>
</dbReference>
<organism evidence="2 3">
    <name type="scientific">Rahnella victoriana</name>
    <dbReference type="NCBI Taxonomy" id="1510570"/>
    <lineage>
        <taxon>Bacteria</taxon>
        <taxon>Pseudomonadati</taxon>
        <taxon>Pseudomonadota</taxon>
        <taxon>Gammaproteobacteria</taxon>
        <taxon>Enterobacterales</taxon>
        <taxon>Yersiniaceae</taxon>
        <taxon>Rahnella</taxon>
    </lineage>
</organism>
<evidence type="ECO:0000313" key="3">
    <source>
        <dbReference type="Proteomes" id="UP000600307"/>
    </source>
</evidence>
<dbReference type="EMBL" id="JADOBH010000004">
    <property type="protein sequence ID" value="MBF7957491.1"/>
    <property type="molecule type" value="Genomic_DNA"/>
</dbReference>
<comment type="caution">
    <text evidence="2">The sequence shown here is derived from an EMBL/GenBank/DDBJ whole genome shotgun (WGS) entry which is preliminary data.</text>
</comment>
<gene>
    <name evidence="2" type="ORF">IV431_18175</name>
</gene>
<feature type="domain" description="DUF4123" evidence="1">
    <location>
        <begin position="29"/>
        <end position="147"/>
    </location>
</feature>
<accession>A0ABS0DUD6</accession>
<proteinExistence type="predicted"/>
<name>A0ABS0DUD6_9GAMM</name>